<evidence type="ECO:0000313" key="2">
    <source>
        <dbReference type="Proteomes" id="UP000004277"/>
    </source>
</evidence>
<gene>
    <name evidence="1" type="primary">recN</name>
    <name evidence="1" type="ORF">MW7_015610</name>
</gene>
<dbReference type="Proteomes" id="UP000004277">
    <property type="component" value="Unassembled WGS sequence"/>
</dbReference>
<proteinExistence type="predicted"/>
<reference evidence="1" key="1">
    <citation type="submission" date="2019-05" db="EMBL/GenBank/DDBJ databases">
        <title>Revised genome assembly of Burkholderiaceae (previously Ralstonia) sp. PBA.</title>
        <authorList>
            <person name="Gan H.M."/>
        </authorList>
    </citation>
    <scope>NUCLEOTIDE SEQUENCE</scope>
    <source>
        <strain evidence="1">PBA</strain>
    </source>
</reference>
<organism evidence="1 2">
    <name type="scientific">Imbroritus primus</name>
    <dbReference type="NCBI Taxonomy" id="3058603"/>
    <lineage>
        <taxon>Bacteria</taxon>
        <taxon>Pseudomonadati</taxon>
        <taxon>Pseudomonadota</taxon>
        <taxon>Betaproteobacteria</taxon>
        <taxon>Burkholderiales</taxon>
        <taxon>Burkholderiaceae</taxon>
        <taxon>Imbroritus</taxon>
    </lineage>
</organism>
<protein>
    <submittedName>
        <fullName evidence="1">DNA repair protein RecN</fullName>
    </submittedName>
</protein>
<accession>A0ACD3SK07</accession>
<name>A0ACD3SK07_9BURK</name>
<sequence length="580" mass="62095">MLRSLSIRDFVIVQALDLDFAAGFTVFTGETGAGKSILIDALALALGARGDAGVVREGAARADVSATFSTTPAVDAWLADAALNAALDADDSGTLLLRRVIDSNGRSKAFVNGVSATLAQLRELGEQLVDIHGQHAHQLLLKPEMQRRLLDTHAGLDPLAADVAQAYRDWRTVVRLRQQAEQQSRELQLERERVEWQVGELEKLAPQAGEWTEIQQEHHRLSHAASLIDGASAALEALSEADDALRSRLAAIVHRVQQLADVDPALQDILAALEPAQVQVDEAAHSLARYVDRLDLDPARLGEVDARMQALHAAARKYRVDPEQLPAELAERQARLAELDAAQDLEALAAREHEAKNVYLKIARQLSQKRQQAAQALASAVTDAMQGLSMAGGRFEIALQALEEGQAYGLEQIEFLVAGHAGVTPRPLAKVASGGELARISLAISVITSEASPTPTLIFDEVDTGIGGAVAEVVGQRLHELGGARQVLCVTHLPQVAARANHHFLVSKETAHGATRSHIAVLDRDGRVGEVARMLGGLTVTEATRQHAHEMLAGPSTPPGAAAGDTQRANNTRGTRRRTG</sequence>
<keyword evidence="2" id="KW-1185">Reference proteome</keyword>
<dbReference type="EMBL" id="AKCV02000026">
    <property type="protein sequence ID" value="TMS56515.1"/>
    <property type="molecule type" value="Genomic_DNA"/>
</dbReference>
<evidence type="ECO:0000313" key="1">
    <source>
        <dbReference type="EMBL" id="TMS56515.1"/>
    </source>
</evidence>
<comment type="caution">
    <text evidence="1">The sequence shown here is derived from an EMBL/GenBank/DDBJ whole genome shotgun (WGS) entry which is preliminary data.</text>
</comment>